<keyword evidence="3" id="KW-0460">Magnesium</keyword>
<feature type="compositionally biased region" description="Low complexity" evidence="4">
    <location>
        <begin position="440"/>
        <end position="467"/>
    </location>
</feature>
<dbReference type="Pfam" id="PF22484">
    <property type="entry name" value="DUF6986"/>
    <property type="match status" value="1"/>
</dbReference>
<proteinExistence type="predicted"/>
<dbReference type="Gene3D" id="3.20.20.60">
    <property type="entry name" value="Phosphoenolpyruvate-binding domains"/>
    <property type="match status" value="1"/>
</dbReference>
<name>A0ABN6XJF5_9CELL</name>
<reference evidence="6" key="1">
    <citation type="journal article" date="2019" name="Int. J. Syst. Evol. Microbiol.">
        <title>The Global Catalogue of Microorganisms (GCM) 10K type strain sequencing project: providing services to taxonomists for standard genome sequencing and annotation.</title>
        <authorList>
            <consortium name="The Broad Institute Genomics Platform"/>
            <consortium name="The Broad Institute Genome Sequencing Center for Infectious Disease"/>
            <person name="Wu L."/>
            <person name="Ma J."/>
        </authorList>
    </citation>
    <scope>NUCLEOTIDE SEQUENCE [LARGE SCALE GENOMIC DNA]</scope>
    <source>
        <strain evidence="6">NBRC 108565</strain>
    </source>
</reference>
<organism evidence="5 6">
    <name type="scientific">Paraoerskovia sediminicola</name>
    <dbReference type="NCBI Taxonomy" id="1138587"/>
    <lineage>
        <taxon>Bacteria</taxon>
        <taxon>Bacillati</taxon>
        <taxon>Actinomycetota</taxon>
        <taxon>Actinomycetes</taxon>
        <taxon>Micrococcales</taxon>
        <taxon>Cellulomonadaceae</taxon>
        <taxon>Paraoerskovia</taxon>
    </lineage>
</organism>
<keyword evidence="6" id="KW-1185">Reference proteome</keyword>
<accession>A0ABN6XJF5</accession>
<comment type="cofactor">
    <cofactor evidence="1">
        <name>Mg(2+)</name>
        <dbReference type="ChEBI" id="CHEBI:18420"/>
    </cofactor>
</comment>
<dbReference type="EMBL" id="AP027729">
    <property type="protein sequence ID" value="BDZ43448.1"/>
    <property type="molecule type" value="Genomic_DNA"/>
</dbReference>
<dbReference type="PANTHER" id="PTHR32308:SF10">
    <property type="entry name" value="CITRATE LYASE SUBUNIT BETA"/>
    <property type="match status" value="1"/>
</dbReference>
<sequence>MTAVQDDVASVGSAGPVAAGVLTEADLAAADASLAGTDELLATAYPGDSSARQPVHTVYVPGDRYLPSLPNEWAEVARAAVVSAGGFDAVCEVAGLAPALVAEVAPRVAAKLAAEPVEDLRLDFEDGYGDRGDEAEDRDVLAAAAHVVTAVRDGVAPPFVGIRFKCFEAPTRRRGLRTLDLFVAGLVSGLGADGLPDGLVLTLPKVTTVDQVDTMITVCEKLEVRHGLVPGRLRFEVQMETPQLVLAADGTVPVAQVLHRAAGRVSALHYGTYDYSASLQISAQHQSMEHPAADHAKQVMQVAVAGTGVNLSDGSTNVVPVGEPDDVRSAWALHARLVGRSLANGYYQGWDLHPAQLPTRFAATYAFYRSGFAAAAKRLHDYTHQVEGGVMDEPATARALARFVARGLACGAIDDAEVRRDAGLDVPALRELAFPARPAAVSAAPTAGATGPRPAAGTPSDTTSTTRTDQKPTDQQGASS</sequence>
<protein>
    <recommendedName>
        <fullName evidence="7">Aldolase</fullName>
    </recommendedName>
</protein>
<evidence type="ECO:0000256" key="2">
    <source>
        <dbReference type="ARBA" id="ARBA00022723"/>
    </source>
</evidence>
<dbReference type="InterPro" id="IPR015813">
    <property type="entry name" value="Pyrv/PenolPyrv_kinase-like_dom"/>
</dbReference>
<dbReference type="SUPFAM" id="SSF51621">
    <property type="entry name" value="Phosphoenolpyruvate/pyruvate domain"/>
    <property type="match status" value="1"/>
</dbReference>
<dbReference type="InterPro" id="IPR054255">
    <property type="entry name" value="DUF6986"/>
</dbReference>
<dbReference type="InterPro" id="IPR040442">
    <property type="entry name" value="Pyrv_kinase-like_dom_sf"/>
</dbReference>
<evidence type="ECO:0000256" key="3">
    <source>
        <dbReference type="ARBA" id="ARBA00022842"/>
    </source>
</evidence>
<evidence type="ECO:0000313" key="5">
    <source>
        <dbReference type="EMBL" id="BDZ43448.1"/>
    </source>
</evidence>
<keyword evidence="2" id="KW-0479">Metal-binding</keyword>
<gene>
    <name evidence="5" type="ORF">GCM10025865_27470</name>
</gene>
<dbReference type="PANTHER" id="PTHR32308">
    <property type="entry name" value="LYASE BETA SUBUNIT, PUTATIVE (AFU_ORTHOLOGUE AFUA_4G13030)-RELATED"/>
    <property type="match status" value="1"/>
</dbReference>
<evidence type="ECO:0000313" key="6">
    <source>
        <dbReference type="Proteomes" id="UP001321475"/>
    </source>
</evidence>
<evidence type="ECO:0000256" key="1">
    <source>
        <dbReference type="ARBA" id="ARBA00001946"/>
    </source>
</evidence>
<evidence type="ECO:0008006" key="7">
    <source>
        <dbReference type="Google" id="ProtNLM"/>
    </source>
</evidence>
<feature type="region of interest" description="Disordered" evidence="4">
    <location>
        <begin position="440"/>
        <end position="480"/>
    </location>
</feature>
<evidence type="ECO:0000256" key="4">
    <source>
        <dbReference type="SAM" id="MobiDB-lite"/>
    </source>
</evidence>
<dbReference type="Proteomes" id="UP001321475">
    <property type="component" value="Chromosome"/>
</dbReference>